<dbReference type="EMBL" id="UINC01220178">
    <property type="protein sequence ID" value="SVE47974.1"/>
    <property type="molecule type" value="Genomic_DNA"/>
</dbReference>
<gene>
    <name evidence="2" type="ORF">METZ01_LOCUS500828</name>
</gene>
<dbReference type="SUPFAM" id="SSF82866">
    <property type="entry name" value="Multidrug efflux transporter AcrB transmembrane domain"/>
    <property type="match status" value="1"/>
</dbReference>
<name>A0A383DUH9_9ZZZZ</name>
<keyword evidence="1" id="KW-0472">Membrane</keyword>
<feature type="transmembrane region" description="Helical" evidence="1">
    <location>
        <begin position="54"/>
        <end position="75"/>
    </location>
</feature>
<dbReference type="AlphaFoldDB" id="A0A383DUH9"/>
<feature type="transmembrane region" description="Helical" evidence="1">
    <location>
        <begin position="87"/>
        <end position="110"/>
    </location>
</feature>
<dbReference type="GO" id="GO:0005886">
    <property type="term" value="C:plasma membrane"/>
    <property type="evidence" value="ECO:0007669"/>
    <property type="project" value="TreeGrafter"/>
</dbReference>
<reference evidence="2" key="1">
    <citation type="submission" date="2018-05" db="EMBL/GenBank/DDBJ databases">
        <authorList>
            <person name="Lanie J.A."/>
            <person name="Ng W.-L."/>
            <person name="Kazmierczak K.M."/>
            <person name="Andrzejewski T.M."/>
            <person name="Davidsen T.M."/>
            <person name="Wayne K.J."/>
            <person name="Tettelin H."/>
            <person name="Glass J.I."/>
            <person name="Rusch D."/>
            <person name="Podicherti R."/>
            <person name="Tsui H.-C.T."/>
            <person name="Winkler M.E."/>
        </authorList>
    </citation>
    <scope>NUCLEOTIDE SEQUENCE</scope>
</reference>
<keyword evidence="1" id="KW-0812">Transmembrane</keyword>
<dbReference type="InterPro" id="IPR001036">
    <property type="entry name" value="Acrflvin-R"/>
</dbReference>
<evidence type="ECO:0000313" key="2">
    <source>
        <dbReference type="EMBL" id="SVE47974.1"/>
    </source>
</evidence>
<dbReference type="PANTHER" id="PTHR32063:SF24">
    <property type="entry name" value="CATION EFFLUX SYSTEM (ACRB_ACRD_ACRF FAMILY)"/>
    <property type="match status" value="1"/>
</dbReference>
<dbReference type="GO" id="GO:0042910">
    <property type="term" value="F:xenobiotic transmembrane transporter activity"/>
    <property type="evidence" value="ECO:0007669"/>
    <property type="project" value="TreeGrafter"/>
</dbReference>
<evidence type="ECO:0000256" key="1">
    <source>
        <dbReference type="SAM" id="Phobius"/>
    </source>
</evidence>
<accession>A0A383DUH9</accession>
<dbReference type="PANTHER" id="PTHR32063">
    <property type="match status" value="1"/>
</dbReference>
<organism evidence="2">
    <name type="scientific">marine metagenome</name>
    <dbReference type="NCBI Taxonomy" id="408172"/>
    <lineage>
        <taxon>unclassified sequences</taxon>
        <taxon>metagenomes</taxon>
        <taxon>ecological metagenomes</taxon>
    </lineage>
</organism>
<dbReference type="Gene3D" id="1.20.1640.10">
    <property type="entry name" value="Multidrug efflux transporter AcrB transmembrane domain"/>
    <property type="match status" value="1"/>
</dbReference>
<feature type="non-terminal residue" evidence="2">
    <location>
        <position position="1"/>
    </location>
</feature>
<dbReference type="Pfam" id="PF00873">
    <property type="entry name" value="ACR_tran"/>
    <property type="match status" value="1"/>
</dbReference>
<keyword evidence="1" id="KW-1133">Transmembrane helix</keyword>
<evidence type="ECO:0008006" key="3">
    <source>
        <dbReference type="Google" id="ProtNLM"/>
    </source>
</evidence>
<protein>
    <recommendedName>
        <fullName evidence="3">CusA/CzcA family heavy metal efflux RND transporter</fullName>
    </recommendedName>
</protein>
<dbReference type="PRINTS" id="PR00702">
    <property type="entry name" value="ACRIFLAVINRP"/>
</dbReference>
<proteinExistence type="predicted"/>
<sequence>LWIRGIPLSISAAVGFIALSGVAVLNGIVMVSFIDKLRNEGVPLDDAIRQGSLIRLRPVLMTALVASLGFIPMALATGTGAEVQRPLATVVIGGIISSTILTLLVLPALYRSFYTTK</sequence>
<feature type="transmembrane region" description="Helical" evidence="1">
    <location>
        <begin position="12"/>
        <end position="34"/>
    </location>
</feature>